<feature type="non-terminal residue" evidence="2">
    <location>
        <position position="1308"/>
    </location>
</feature>
<evidence type="ECO:0000259" key="1">
    <source>
        <dbReference type="PROSITE" id="PS51065"/>
    </source>
</evidence>
<dbReference type="PANTHER" id="PTHR12429:SF14">
    <property type="entry name" value="NEURALIZED-LIKE PROTEIN 4"/>
    <property type="match status" value="1"/>
</dbReference>
<reference evidence="2" key="1">
    <citation type="journal article" date="2023" name="Insect Mol. Biol.">
        <title>Genome sequencing provides insights into the evolution of gene families encoding plant cell wall-degrading enzymes in longhorned beetles.</title>
        <authorList>
            <person name="Shin N.R."/>
            <person name="Okamura Y."/>
            <person name="Kirsch R."/>
            <person name="Pauchet Y."/>
        </authorList>
    </citation>
    <scope>NUCLEOTIDE SEQUENCE</scope>
    <source>
        <strain evidence="2">AMC_N1</strain>
    </source>
</reference>
<accession>A0AAV8ZCA5</accession>
<evidence type="ECO:0000313" key="2">
    <source>
        <dbReference type="EMBL" id="KAJ8961213.1"/>
    </source>
</evidence>
<proteinExistence type="predicted"/>
<dbReference type="SUPFAM" id="SSF49899">
    <property type="entry name" value="Concanavalin A-like lectins/glucanases"/>
    <property type="match status" value="1"/>
</dbReference>
<dbReference type="Pfam" id="PF07177">
    <property type="entry name" value="Neuralized"/>
    <property type="match status" value="6"/>
</dbReference>
<dbReference type="CDD" id="cd12887">
    <property type="entry name" value="SPRY_NHR_like"/>
    <property type="match status" value="5"/>
</dbReference>
<keyword evidence="3" id="KW-1185">Reference proteome</keyword>
<dbReference type="Gene3D" id="2.60.120.920">
    <property type="match status" value="6"/>
</dbReference>
<protein>
    <recommendedName>
        <fullName evidence="1">NHR domain-containing protein</fullName>
    </recommendedName>
</protein>
<gene>
    <name evidence="2" type="ORF">NQ318_008896</name>
</gene>
<organism evidence="2 3">
    <name type="scientific">Aromia moschata</name>
    <dbReference type="NCBI Taxonomy" id="1265417"/>
    <lineage>
        <taxon>Eukaryota</taxon>
        <taxon>Metazoa</taxon>
        <taxon>Ecdysozoa</taxon>
        <taxon>Arthropoda</taxon>
        <taxon>Hexapoda</taxon>
        <taxon>Insecta</taxon>
        <taxon>Pterygota</taxon>
        <taxon>Neoptera</taxon>
        <taxon>Endopterygota</taxon>
        <taxon>Coleoptera</taxon>
        <taxon>Polyphaga</taxon>
        <taxon>Cucujiformia</taxon>
        <taxon>Chrysomeloidea</taxon>
        <taxon>Cerambycidae</taxon>
        <taxon>Cerambycinae</taxon>
        <taxon>Callichromatini</taxon>
        <taxon>Aromia</taxon>
    </lineage>
</organism>
<feature type="domain" description="NHR" evidence="1">
    <location>
        <begin position="730"/>
        <end position="887"/>
    </location>
</feature>
<comment type="caution">
    <text evidence="2">The sequence shown here is derived from an EMBL/GenBank/DDBJ whole genome shotgun (WGS) entry which is preliminary data.</text>
</comment>
<feature type="domain" description="NHR" evidence="1">
    <location>
        <begin position="935"/>
        <end position="1100"/>
    </location>
</feature>
<feature type="domain" description="NHR" evidence="1">
    <location>
        <begin position="527"/>
        <end position="693"/>
    </location>
</feature>
<dbReference type="PROSITE" id="PS51065">
    <property type="entry name" value="NHR"/>
    <property type="match status" value="5"/>
</dbReference>
<dbReference type="SMART" id="SM00588">
    <property type="entry name" value="NEUZ"/>
    <property type="match status" value="6"/>
</dbReference>
<dbReference type="InterPro" id="IPR006573">
    <property type="entry name" value="NHR_dom"/>
</dbReference>
<feature type="domain" description="NHR" evidence="1">
    <location>
        <begin position="229"/>
        <end position="396"/>
    </location>
</feature>
<dbReference type="InterPro" id="IPR013320">
    <property type="entry name" value="ConA-like_dom_sf"/>
</dbReference>
<dbReference type="Proteomes" id="UP001162162">
    <property type="component" value="Unassembled WGS sequence"/>
</dbReference>
<dbReference type="FunFam" id="2.60.120.920:FF:000001">
    <property type="entry name" value="neuralized-like protein 4 isoform X1"/>
    <property type="match status" value="5"/>
</dbReference>
<name>A0AAV8ZCA5_9CUCU</name>
<evidence type="ECO:0000313" key="3">
    <source>
        <dbReference type="Proteomes" id="UP001162162"/>
    </source>
</evidence>
<dbReference type="EMBL" id="JAPWTK010000006">
    <property type="protein sequence ID" value="KAJ8961213.1"/>
    <property type="molecule type" value="Genomic_DNA"/>
</dbReference>
<dbReference type="InterPro" id="IPR043136">
    <property type="entry name" value="B30.2/SPRY_sf"/>
</dbReference>
<dbReference type="InterPro" id="IPR037962">
    <property type="entry name" value="Neuralized"/>
</dbReference>
<dbReference type="PANTHER" id="PTHR12429">
    <property type="entry name" value="NEURALIZED"/>
    <property type="match status" value="1"/>
</dbReference>
<feature type="domain" description="NHR" evidence="1">
    <location>
        <begin position="1"/>
        <end position="165"/>
    </location>
</feature>
<sequence length="1308" mass="145030">MAYFHYRCGERITLINDNCTAVRNESEFDHGLVISAEPLVNDVLFEIKIDQKVNSWSGTLEIGVVDCDPLHFDFPACASKIQSGSWIMSGSSVFKNGVCLTEGYGMDLDKLNQDDRVGLMRTSEGDLIFFINGESQGVGAEDLPNTVYAVVDLYGKCVQVTITSPAYREHNNDDCLSGSSVLAIDNDILNVTLGGDLSELSMSSSNSLDIRMDMNVSLSLPEETSRQDRLRFHDRCGSLVKLSNGNRTAERRRPLDEFNNGVVMTHRPLRDSELFEIRIDRLVDKWSGSIEMGITTHNPNTLVFPATMTNMRSGTIMMSGCGILTNGKGTRREYGDFNLDELAEGDRVGMMRKPDGNLHYFINGLDQGIAAQRVPVTVWGVIDLYGMTIKVSIVERDEREEQNLMTRKKYQRSTNNHIRLDRVVTKWAGSIEIGVTTHSPTDLEFPFTMTNVRSGTWMMTGSGIMHNGTIVLEQYGVNLDRLQVSDRVGVLRKENGLLHFFVNGIDQGSAASNVPEKIYGICMAKHDIRFHHIHGKNARIVNNGLTAIRLRPFAEFNDAIVFSSRPLRDGELFEISLDSIVDRWSGSIELGVTAVRPDDIELPSTATDLCRDTWMLSGSSVMINGKTIKNNYPCDLDTLSTSVKLGVMRSADKSLEFYKDGVPQGAACVVPHSNIYAVIDLYGQCAQVSIPCGSPLAPLASVGIETSHRSDTSASLQATSVVQPPVETDLHRFSEFHGKGIVLNDTGRVATRCRDFNSCVIFSATPLVQDEMFEVSIVSLWKHMAGTLSVGVTGTPPALCGNNMPNDCCYLTGNEFRHKNKVLQFFTPSLNWLNCEDRIGILRIHDNNIRIFINGEELSVNFPPLSDIVFAFFDLRGTCAEIAVTSHKAPLSPLNSIRLQDSLELVLDQEQAPELVDCSKDGVNETNVCKSTTVSYEFNDNHGRNIELSGGRTVARRVASYNQGVVVVQPPLECNAKVEIQIEQLESHWRSSLIVGLTMGPPERLNLPMNALSMKAPCCIVANDWISINGVKSRSNCGHQLSSLTVGDVLGLVLTDTKCLKLVLNGVEEEVLFWNFPSGQPVYAIFDLYGQCQQVKILNSLSKANCTPTSSADCEKADLESCEKERSETKLTLPIPSTNHYFTADDPICYCQNCYKLKTLDSEKDGCLLGWVKFPLKNVANNTTEKWNNAFYYTKLGAIRCILDKGQPLTKGQKGDDVQVVFYPTLQCCTQQGFKLDSKEIHAAFQLFVKPGAYSISRDTENIEWSTKETGALTLNSMKKLQHMFTILCIYPTATKTKFAIFGKEQLL</sequence>